<dbReference type="Proteomes" id="UP000235672">
    <property type="component" value="Unassembled WGS sequence"/>
</dbReference>
<keyword evidence="2" id="KW-1185">Reference proteome</keyword>
<proteinExistence type="predicted"/>
<evidence type="ECO:0000313" key="1">
    <source>
        <dbReference type="EMBL" id="PMD26666.1"/>
    </source>
</evidence>
<dbReference type="EMBL" id="KZ613467">
    <property type="protein sequence ID" value="PMD26666.1"/>
    <property type="molecule type" value="Genomic_DNA"/>
</dbReference>
<organism evidence="1 2">
    <name type="scientific">Hyaloscypha hepaticicola</name>
    <dbReference type="NCBI Taxonomy" id="2082293"/>
    <lineage>
        <taxon>Eukaryota</taxon>
        <taxon>Fungi</taxon>
        <taxon>Dikarya</taxon>
        <taxon>Ascomycota</taxon>
        <taxon>Pezizomycotina</taxon>
        <taxon>Leotiomycetes</taxon>
        <taxon>Helotiales</taxon>
        <taxon>Hyaloscyphaceae</taxon>
        <taxon>Hyaloscypha</taxon>
    </lineage>
</organism>
<name>A0A2J6QK85_9HELO</name>
<gene>
    <name evidence="1" type="ORF">NA56DRAFT_697895</name>
</gene>
<evidence type="ECO:0000313" key="2">
    <source>
        <dbReference type="Proteomes" id="UP000235672"/>
    </source>
</evidence>
<dbReference type="AlphaFoldDB" id="A0A2J6QK85"/>
<protein>
    <submittedName>
        <fullName evidence="1">Uncharacterized protein</fullName>
    </submittedName>
</protein>
<sequence>MPYAYRCSVCFSSIIFDLQFSSLSTDCLTYSVIPTATQKYGVDRGLLGFATFRVEAHKKEERNLHLGRTAMGDNEFQNWKTRYVKLRKATTRVIESSKNPKRGGNKNYFFGLFKEIPILVSNDQIFKRFALPAVPKIFAREAQEAPQALEYLDSSLDFNTYPTIATVVAGFCRASFVSCRVRSKSTIFKSPASFPSHRTSLICRRPARKDHLAESSLTSRSSSLEARAASQIYGDCFIMSDEAIISVMELLIRPEIVGLDRITRIKASIISENLGRVGQRVGGVLLFMQHQPSFQQQKAFDDSRFGNYATCFYHPVQSRKRHRELGANCNLLGWRDLAQRYEVWCFLGRPDRWEQPTSTISAISYYLGIEKSAWSGKCVAPPTASFNEMSINICSEKEIMSGLSSPPLEIMRREKVDCSKKSISQHDQHLVLRPLALRSGPRGTERRRPTTQNLVLLHNIPRVKTKLYFIILLVEAALSDRQIHSEPVVASDDREIGLYRRHLLWFHKATITNTAGRYQQFIWGVLRRSFDATAFELSTNFSRKVFSQQLKCFMVDRHEEQFSKLYCVLDLSVLAGSMELQTHQRGSDRSITLCNSINPKALSDIFVILRRLNKSEPDPRSSLSSSEAMLTPA</sequence>
<reference evidence="1 2" key="1">
    <citation type="submission" date="2016-05" db="EMBL/GenBank/DDBJ databases">
        <title>A degradative enzymes factory behind the ericoid mycorrhizal symbiosis.</title>
        <authorList>
            <consortium name="DOE Joint Genome Institute"/>
            <person name="Martino E."/>
            <person name="Morin E."/>
            <person name="Grelet G."/>
            <person name="Kuo A."/>
            <person name="Kohler A."/>
            <person name="Daghino S."/>
            <person name="Barry K."/>
            <person name="Choi C."/>
            <person name="Cichocki N."/>
            <person name="Clum A."/>
            <person name="Copeland A."/>
            <person name="Hainaut M."/>
            <person name="Haridas S."/>
            <person name="Labutti K."/>
            <person name="Lindquist E."/>
            <person name="Lipzen A."/>
            <person name="Khouja H.-R."/>
            <person name="Murat C."/>
            <person name="Ohm R."/>
            <person name="Olson A."/>
            <person name="Spatafora J."/>
            <person name="Veneault-Fourrey C."/>
            <person name="Henrissat B."/>
            <person name="Grigoriev I."/>
            <person name="Martin F."/>
            <person name="Perotto S."/>
        </authorList>
    </citation>
    <scope>NUCLEOTIDE SEQUENCE [LARGE SCALE GENOMIC DNA]</scope>
    <source>
        <strain evidence="1 2">UAMH 7357</strain>
    </source>
</reference>
<accession>A0A2J6QK85</accession>